<dbReference type="GO" id="GO:0043709">
    <property type="term" value="P:cell adhesion involved in single-species biofilm formation"/>
    <property type="evidence" value="ECO:0007669"/>
    <property type="project" value="TreeGrafter"/>
</dbReference>
<dbReference type="InterPro" id="IPR003018">
    <property type="entry name" value="GAF"/>
</dbReference>
<dbReference type="GO" id="GO:0005886">
    <property type="term" value="C:plasma membrane"/>
    <property type="evidence" value="ECO:0007669"/>
    <property type="project" value="TreeGrafter"/>
</dbReference>
<dbReference type="GO" id="GO:1902201">
    <property type="term" value="P:negative regulation of bacterial-type flagellum-dependent cell motility"/>
    <property type="evidence" value="ECO:0007669"/>
    <property type="project" value="TreeGrafter"/>
</dbReference>
<dbReference type="Pfam" id="PF01590">
    <property type="entry name" value="GAF"/>
    <property type="match status" value="1"/>
</dbReference>
<dbReference type="SUPFAM" id="SSF55073">
    <property type="entry name" value="Nucleotide cyclase"/>
    <property type="match status" value="1"/>
</dbReference>
<dbReference type="SMART" id="SM00267">
    <property type="entry name" value="GGDEF"/>
    <property type="match status" value="1"/>
</dbReference>
<dbReference type="InterPro" id="IPR043128">
    <property type="entry name" value="Rev_trsase/Diguanyl_cyclase"/>
</dbReference>
<dbReference type="EMBL" id="VIFX01000022">
    <property type="protein sequence ID" value="TQR85302.1"/>
    <property type="molecule type" value="Genomic_DNA"/>
</dbReference>
<dbReference type="InterPro" id="IPR029016">
    <property type="entry name" value="GAF-like_dom_sf"/>
</dbReference>
<accession>A0A544VZ86</accession>
<dbReference type="NCBIfam" id="TIGR00254">
    <property type="entry name" value="GGDEF"/>
    <property type="match status" value="1"/>
</dbReference>
<dbReference type="Proteomes" id="UP000315759">
    <property type="component" value="Unassembled WGS sequence"/>
</dbReference>
<dbReference type="Gene3D" id="3.30.450.40">
    <property type="match status" value="1"/>
</dbReference>
<protein>
    <submittedName>
        <fullName evidence="2">Diguanylate cyclase</fullName>
    </submittedName>
</protein>
<keyword evidence="3" id="KW-1185">Reference proteome</keyword>
<dbReference type="InterPro" id="IPR000160">
    <property type="entry name" value="GGDEF_dom"/>
</dbReference>
<dbReference type="GO" id="GO:0052621">
    <property type="term" value="F:diguanylate cyclase activity"/>
    <property type="evidence" value="ECO:0007669"/>
    <property type="project" value="TreeGrafter"/>
</dbReference>
<sequence>MEGNERNAGVRDSEIDGADAPVLRALLKISNAVLRANYFDEALEVIAEQALQALDAAAVSISRWEAETELRTLINVGRPGPGEQRWPEAEIYDLTDDDPLKQLLRHGRPYVFSVDDADANPSEAEWLRDVGKESELAVPIMHGDLMWGELWAAGVDGRRFGPDDVQLLQAIAAHTAVAIGRSELFSTVWRFAHQDPLTGLANRRELERQFDEVDWTTTSAALLVGDLDGLKRVNDRDGHPAGDTLLREVGSVLGEVASSMNDVTAVRLGGDEFCVLMPHYTLDAAERLASETSHRVRRILGADVTLSWGASVSGPHTVSGHDLLAVADAALLDAKRLGPGRYNVGVYRPQIVSPNRRTAHSEESASAIDRLVPRVMAILDEHAPLRVTAALEVLAMQVHNAIDAAAWALSDATADGSSIRTICGVDSMLDEYSGLAKLRRIDVGATFALADYPWTARVMASTGAAFIAEAGRADCDPAETALLAEMGYHAVLAVGVRSADRGYLLEIFGWPRHQLAAVAPHVRVLANYCAAIGV</sequence>
<dbReference type="AlphaFoldDB" id="A0A544VZ86"/>
<dbReference type="Pfam" id="PF00990">
    <property type="entry name" value="GGDEF"/>
    <property type="match status" value="1"/>
</dbReference>
<dbReference type="InterPro" id="IPR029787">
    <property type="entry name" value="Nucleotide_cyclase"/>
</dbReference>
<feature type="domain" description="GGDEF" evidence="1">
    <location>
        <begin position="218"/>
        <end position="349"/>
    </location>
</feature>
<dbReference type="InterPro" id="IPR050469">
    <property type="entry name" value="Diguanylate_Cyclase"/>
</dbReference>
<dbReference type="PROSITE" id="PS50887">
    <property type="entry name" value="GGDEF"/>
    <property type="match status" value="1"/>
</dbReference>
<dbReference type="Gene3D" id="3.30.70.270">
    <property type="match status" value="1"/>
</dbReference>
<dbReference type="CDD" id="cd01949">
    <property type="entry name" value="GGDEF"/>
    <property type="match status" value="1"/>
</dbReference>
<organism evidence="2 3">
    <name type="scientific">Mycolicibacterium hodleri</name>
    <dbReference type="NCBI Taxonomy" id="49897"/>
    <lineage>
        <taxon>Bacteria</taxon>
        <taxon>Bacillati</taxon>
        <taxon>Actinomycetota</taxon>
        <taxon>Actinomycetes</taxon>
        <taxon>Mycobacteriales</taxon>
        <taxon>Mycobacteriaceae</taxon>
        <taxon>Mycolicibacterium</taxon>
    </lineage>
</organism>
<proteinExistence type="predicted"/>
<reference evidence="2 3" key="1">
    <citation type="submission" date="2018-10" db="EMBL/GenBank/DDBJ databases">
        <title>Draft genome of Mycobacterium hodleri strain B.</title>
        <authorList>
            <person name="Amande T.J."/>
            <person name="Mcgenity T.J."/>
        </authorList>
    </citation>
    <scope>NUCLEOTIDE SEQUENCE [LARGE SCALE GENOMIC DNA]</scope>
    <source>
        <strain evidence="2 3">B</strain>
    </source>
</reference>
<dbReference type="SUPFAM" id="SSF55781">
    <property type="entry name" value="GAF domain-like"/>
    <property type="match status" value="1"/>
</dbReference>
<evidence type="ECO:0000313" key="2">
    <source>
        <dbReference type="EMBL" id="TQR85302.1"/>
    </source>
</evidence>
<gene>
    <name evidence="2" type="ORF">D8S82_17505</name>
</gene>
<dbReference type="PANTHER" id="PTHR45138:SF24">
    <property type="entry name" value="DIGUANYLATE CYCLASE DGCC-RELATED"/>
    <property type="match status" value="1"/>
</dbReference>
<evidence type="ECO:0000259" key="1">
    <source>
        <dbReference type="PROSITE" id="PS50887"/>
    </source>
</evidence>
<evidence type="ECO:0000313" key="3">
    <source>
        <dbReference type="Proteomes" id="UP000315759"/>
    </source>
</evidence>
<comment type="caution">
    <text evidence="2">The sequence shown here is derived from an EMBL/GenBank/DDBJ whole genome shotgun (WGS) entry which is preliminary data.</text>
</comment>
<dbReference type="PANTHER" id="PTHR45138">
    <property type="entry name" value="REGULATORY COMPONENTS OF SENSORY TRANSDUCTION SYSTEM"/>
    <property type="match status" value="1"/>
</dbReference>
<dbReference type="SMART" id="SM00065">
    <property type="entry name" value="GAF"/>
    <property type="match status" value="1"/>
</dbReference>
<name>A0A544VZ86_9MYCO</name>